<feature type="domain" description="PAC" evidence="23">
    <location>
        <begin position="1298"/>
        <end position="1350"/>
    </location>
</feature>
<evidence type="ECO:0000256" key="9">
    <source>
        <dbReference type="ARBA" id="ARBA00022777"/>
    </source>
</evidence>
<dbReference type="InterPro" id="IPR013656">
    <property type="entry name" value="PAS_4"/>
</dbReference>
<accession>A0A2Z6AW01</accession>
<proteinExistence type="predicted"/>
<feature type="domain" description="PAS" evidence="22">
    <location>
        <begin position="1095"/>
        <end position="1165"/>
    </location>
</feature>
<dbReference type="Gene3D" id="1.10.287.130">
    <property type="match status" value="1"/>
</dbReference>
<name>A0A2Z6AW01_9BACT</name>
<dbReference type="SUPFAM" id="SSF55785">
    <property type="entry name" value="PYP-like sensor domain (PAS domain)"/>
    <property type="match status" value="6"/>
</dbReference>
<dbReference type="Gene3D" id="3.30.450.20">
    <property type="entry name" value="PAS domain"/>
    <property type="match status" value="6"/>
</dbReference>
<protein>
    <recommendedName>
        <fullName evidence="15">Sensory/regulatory protein RpfC</fullName>
        <ecNumber evidence="3">2.7.13.3</ecNumber>
    </recommendedName>
</protein>
<feature type="modified residue" description="Phosphohistidine" evidence="16">
    <location>
        <position position="1955"/>
    </location>
</feature>
<keyword evidence="11 19" id="KW-1133">Transmembrane helix</keyword>
<keyword evidence="7 19" id="KW-0812">Transmembrane</keyword>
<feature type="transmembrane region" description="Helical" evidence="19">
    <location>
        <begin position="546"/>
        <end position="568"/>
    </location>
</feature>
<evidence type="ECO:0000256" key="1">
    <source>
        <dbReference type="ARBA" id="ARBA00000085"/>
    </source>
</evidence>
<evidence type="ECO:0000256" key="12">
    <source>
        <dbReference type="ARBA" id="ARBA00023012"/>
    </source>
</evidence>
<feature type="domain" description="PAC" evidence="23">
    <location>
        <begin position="1042"/>
        <end position="1094"/>
    </location>
</feature>
<evidence type="ECO:0000256" key="14">
    <source>
        <dbReference type="ARBA" id="ARBA00064003"/>
    </source>
</evidence>
<evidence type="ECO:0000259" key="22">
    <source>
        <dbReference type="PROSITE" id="PS50112"/>
    </source>
</evidence>
<dbReference type="SMART" id="SM00448">
    <property type="entry name" value="REC"/>
    <property type="match status" value="2"/>
</dbReference>
<dbReference type="InterPro" id="IPR035965">
    <property type="entry name" value="PAS-like_dom_sf"/>
</dbReference>
<keyword evidence="9" id="KW-0418">Kinase</keyword>
<feature type="domain" description="Response regulatory" evidence="21">
    <location>
        <begin position="1608"/>
        <end position="1730"/>
    </location>
</feature>
<feature type="domain" description="PAS" evidence="22">
    <location>
        <begin position="985"/>
        <end position="1039"/>
    </location>
</feature>
<dbReference type="Pfam" id="PF02518">
    <property type="entry name" value="HATPase_c"/>
    <property type="match status" value="1"/>
</dbReference>
<dbReference type="InterPro" id="IPR036890">
    <property type="entry name" value="HATPase_C_sf"/>
</dbReference>
<keyword evidence="26" id="KW-1185">Reference proteome</keyword>
<evidence type="ECO:0000256" key="17">
    <source>
        <dbReference type="PROSITE-ProRule" id="PRU00169"/>
    </source>
</evidence>
<feature type="domain" description="Response regulatory" evidence="21">
    <location>
        <begin position="1758"/>
        <end position="1874"/>
    </location>
</feature>
<dbReference type="PROSITE" id="PS50112">
    <property type="entry name" value="PAS"/>
    <property type="match status" value="5"/>
</dbReference>
<dbReference type="PROSITE" id="PS50113">
    <property type="entry name" value="PAC"/>
    <property type="match status" value="6"/>
</dbReference>
<evidence type="ECO:0000313" key="25">
    <source>
        <dbReference type="EMBL" id="BBD07393.1"/>
    </source>
</evidence>
<feature type="modified residue" description="4-aspartylphosphate" evidence="17">
    <location>
        <position position="1807"/>
    </location>
</feature>
<dbReference type="InterPro" id="IPR005467">
    <property type="entry name" value="His_kinase_dom"/>
</dbReference>
<feature type="domain" description="PAC" evidence="23">
    <location>
        <begin position="786"/>
        <end position="836"/>
    </location>
</feature>
<keyword evidence="12" id="KW-0902">Two-component regulatory system</keyword>
<dbReference type="SMART" id="SM00086">
    <property type="entry name" value="PAC"/>
    <property type="match status" value="6"/>
</dbReference>
<dbReference type="SUPFAM" id="SSF55874">
    <property type="entry name" value="ATPase domain of HSP90 chaperone/DNA topoisomerase II/histidine kinase"/>
    <property type="match status" value="1"/>
</dbReference>
<dbReference type="InterPro" id="IPR001610">
    <property type="entry name" value="PAC"/>
</dbReference>
<dbReference type="SUPFAM" id="SSF47226">
    <property type="entry name" value="Histidine-containing phosphotransfer domain, HPT domain"/>
    <property type="match status" value="1"/>
</dbReference>
<feature type="domain" description="HPt" evidence="24">
    <location>
        <begin position="1916"/>
        <end position="2009"/>
    </location>
</feature>
<evidence type="ECO:0000256" key="2">
    <source>
        <dbReference type="ARBA" id="ARBA00004651"/>
    </source>
</evidence>
<dbReference type="SUPFAM" id="SSF53850">
    <property type="entry name" value="Periplasmic binding protein-like II"/>
    <property type="match status" value="2"/>
</dbReference>
<dbReference type="GO" id="GO:0000155">
    <property type="term" value="F:phosphorelay sensor kinase activity"/>
    <property type="evidence" value="ECO:0007669"/>
    <property type="project" value="InterPro"/>
</dbReference>
<dbReference type="SMART" id="SM00091">
    <property type="entry name" value="PAS"/>
    <property type="match status" value="6"/>
</dbReference>
<dbReference type="InterPro" id="IPR003594">
    <property type="entry name" value="HATPase_dom"/>
</dbReference>
<dbReference type="PANTHER" id="PTHR45339">
    <property type="entry name" value="HYBRID SIGNAL TRANSDUCTION HISTIDINE KINASE J"/>
    <property type="match status" value="1"/>
</dbReference>
<dbReference type="Proteomes" id="UP000269883">
    <property type="component" value="Chromosome"/>
</dbReference>
<dbReference type="RefSeq" id="WP_197723448.1">
    <property type="nucleotide sequence ID" value="NZ_AP017378.1"/>
</dbReference>
<dbReference type="Pfam" id="PF00512">
    <property type="entry name" value="HisKA"/>
    <property type="match status" value="1"/>
</dbReference>
<evidence type="ECO:0000256" key="13">
    <source>
        <dbReference type="ARBA" id="ARBA00023136"/>
    </source>
</evidence>
<dbReference type="Gene3D" id="3.30.565.10">
    <property type="entry name" value="Histidine kinase-like ATPase, C-terminal domain"/>
    <property type="match status" value="1"/>
</dbReference>
<dbReference type="Pfam" id="PF01627">
    <property type="entry name" value="Hpt"/>
    <property type="match status" value="1"/>
</dbReference>
<dbReference type="GO" id="GO:0006355">
    <property type="term" value="P:regulation of DNA-templated transcription"/>
    <property type="evidence" value="ECO:0007669"/>
    <property type="project" value="InterPro"/>
</dbReference>
<dbReference type="KEGG" id="dfl:DFE_0667"/>
<evidence type="ECO:0000259" key="23">
    <source>
        <dbReference type="PROSITE" id="PS50113"/>
    </source>
</evidence>
<evidence type="ECO:0000256" key="8">
    <source>
        <dbReference type="ARBA" id="ARBA00022741"/>
    </source>
</evidence>
<dbReference type="SMART" id="SM00388">
    <property type="entry name" value="HisKA"/>
    <property type="match status" value="1"/>
</dbReference>
<dbReference type="SMART" id="SM00387">
    <property type="entry name" value="HATPase_c"/>
    <property type="match status" value="1"/>
</dbReference>
<feature type="domain" description="Histidine kinase" evidence="20">
    <location>
        <begin position="1368"/>
        <end position="1589"/>
    </location>
</feature>
<dbReference type="Pfam" id="PF00072">
    <property type="entry name" value="Response_reg"/>
    <property type="match status" value="2"/>
</dbReference>
<keyword evidence="5 17" id="KW-0597">Phosphoprotein</keyword>
<reference evidence="25 26" key="1">
    <citation type="journal article" date="2018" name="Sci. Adv.">
        <title>Multi-heme cytochromes provide a pathway for survival in energy-limited environments.</title>
        <authorList>
            <person name="Deng X."/>
            <person name="Dohmae N."/>
            <person name="Nealson K.H."/>
            <person name="Hashimoto K."/>
            <person name="Okamoto A."/>
        </authorList>
    </citation>
    <scope>NUCLEOTIDE SEQUENCE [LARGE SCALE GENOMIC DNA]</scope>
    <source>
        <strain evidence="25 26">IS5</strain>
    </source>
</reference>
<feature type="domain" description="PAS" evidence="22">
    <location>
        <begin position="713"/>
        <end position="766"/>
    </location>
</feature>
<evidence type="ECO:0000256" key="10">
    <source>
        <dbReference type="ARBA" id="ARBA00022840"/>
    </source>
</evidence>
<evidence type="ECO:0000313" key="26">
    <source>
        <dbReference type="Proteomes" id="UP000269883"/>
    </source>
</evidence>
<dbReference type="SMART" id="SM00062">
    <property type="entry name" value="PBPb"/>
    <property type="match status" value="2"/>
</dbReference>
<keyword evidence="8" id="KW-0547">Nucleotide-binding</keyword>
<evidence type="ECO:0000259" key="20">
    <source>
        <dbReference type="PROSITE" id="PS50109"/>
    </source>
</evidence>
<keyword evidence="4" id="KW-1003">Cell membrane</keyword>
<dbReference type="PROSITE" id="PS50110">
    <property type="entry name" value="RESPONSE_REGULATORY"/>
    <property type="match status" value="2"/>
</dbReference>
<comment type="catalytic activity">
    <reaction evidence="1">
        <text>ATP + protein L-histidine = ADP + protein N-phospho-L-histidine.</text>
        <dbReference type="EC" id="2.7.13.3"/>
    </reaction>
</comment>
<dbReference type="Gene3D" id="3.40.190.10">
    <property type="entry name" value="Periplasmic binding protein-like II"/>
    <property type="match status" value="4"/>
</dbReference>
<dbReference type="GO" id="GO:0005524">
    <property type="term" value="F:ATP binding"/>
    <property type="evidence" value="ECO:0007669"/>
    <property type="project" value="UniProtKB-KW"/>
</dbReference>
<keyword evidence="18" id="KW-0175">Coiled coil</keyword>
<evidence type="ECO:0000256" key="16">
    <source>
        <dbReference type="PROSITE-ProRule" id="PRU00110"/>
    </source>
</evidence>
<comment type="subcellular location">
    <subcellularLocation>
        <location evidence="2">Cell membrane</location>
        <topology evidence="2">Multi-pass membrane protein</topology>
    </subcellularLocation>
</comment>
<dbReference type="PROSITE" id="PS50109">
    <property type="entry name" value="HIS_KIN"/>
    <property type="match status" value="1"/>
</dbReference>
<evidence type="ECO:0000259" key="24">
    <source>
        <dbReference type="PROSITE" id="PS50894"/>
    </source>
</evidence>
<dbReference type="Pfam" id="PF00497">
    <property type="entry name" value="SBP_bac_3"/>
    <property type="match status" value="2"/>
</dbReference>
<dbReference type="InterPro" id="IPR036097">
    <property type="entry name" value="HisK_dim/P_sf"/>
</dbReference>
<evidence type="ECO:0000256" key="11">
    <source>
        <dbReference type="ARBA" id="ARBA00022989"/>
    </source>
</evidence>
<dbReference type="EC" id="2.7.13.3" evidence="3"/>
<evidence type="ECO:0000256" key="7">
    <source>
        <dbReference type="ARBA" id="ARBA00022692"/>
    </source>
</evidence>
<dbReference type="GO" id="GO:0005886">
    <property type="term" value="C:plasma membrane"/>
    <property type="evidence" value="ECO:0007669"/>
    <property type="project" value="UniProtKB-SubCell"/>
</dbReference>
<dbReference type="InterPro" id="IPR011006">
    <property type="entry name" value="CheY-like_superfamily"/>
</dbReference>
<feature type="coiled-coil region" evidence="18">
    <location>
        <begin position="1338"/>
        <end position="1368"/>
    </location>
</feature>
<dbReference type="PROSITE" id="PS50894">
    <property type="entry name" value="HPT"/>
    <property type="match status" value="1"/>
</dbReference>
<evidence type="ECO:0000259" key="21">
    <source>
        <dbReference type="PROSITE" id="PS50110"/>
    </source>
</evidence>
<dbReference type="Pfam" id="PF08448">
    <property type="entry name" value="PAS_4"/>
    <property type="match status" value="1"/>
</dbReference>
<dbReference type="EMBL" id="AP017378">
    <property type="protein sequence ID" value="BBD07393.1"/>
    <property type="molecule type" value="Genomic_DNA"/>
</dbReference>
<dbReference type="NCBIfam" id="TIGR00229">
    <property type="entry name" value="sensory_box"/>
    <property type="match status" value="6"/>
</dbReference>
<dbReference type="InterPro" id="IPR003661">
    <property type="entry name" value="HisK_dim/P_dom"/>
</dbReference>
<dbReference type="CDD" id="cd00082">
    <property type="entry name" value="HisKA"/>
    <property type="match status" value="1"/>
</dbReference>
<evidence type="ECO:0000256" key="15">
    <source>
        <dbReference type="ARBA" id="ARBA00068150"/>
    </source>
</evidence>
<evidence type="ECO:0000256" key="3">
    <source>
        <dbReference type="ARBA" id="ARBA00012438"/>
    </source>
</evidence>
<comment type="subunit">
    <text evidence="14">At low DSF concentrations, interacts with RpfF.</text>
</comment>
<sequence length="2103" mass="234922">MDWLTRIGQRQKFSYDIDHPLYANELFSAVKQGNTHLASDVLEGMKRITELEKARLQKRWTGVASAEGGDGLVIACMRGNEPFTMLRDNGEATGLSVDLWKLWAKKTKRKVSFRFGTWVDTLSDLAQGRADIHAGLYRSEQRDLWLNFSTPYYPTASDVFFTARQGPVTMDALDGRKVGTLAGSFHEAWLRNNHPQIDLVTYLEPETAIKSLVDGVIQAYVGEDGSTLAVISRMGFTSEIGHLRDRLFVEYYRAAVPKGRDDLLRVVDEGFAAIHPSEILELERRWIPDPDQRLYSILPKEVELNATEKKWLADHPNIRLGTDMTWAPFDFLNAQGEFSGIASDYMRKISEKLGVELIPPEAQPWPEVMAKAKKGELDVIPVLAKTPDRERYLNFTRPYLSYPFVITTRTDSGFVASLADLEGKRVGVVEGYVSDEFLTNDPSDLNLVRVENLREGLQMLSEGKLDAFVDNLLSITFHIKSHGIENLVVAATTPYSSELCVGVRKDWPELVPLIERVLWAIPERERIDIQDRWLNLRFESRVDWGLIWKVGVAVAVVTGLILFVIIVWNRRLARESEARRLAEERTRMVLESVGEGIFGVDDHGRATFVNAAAMAMLGYVNGDILGQKIHDLVHHSHANGSHFPVENCPMHAAYTEGSAHHIDDEYLWRKDGSGFPVEYSAAPIKKGGTIAGAVIVFRDVTERKAAEDAIRDSQKRIEALLESAPDGMIVVDDQGTILVVNSQTEALSGYSREELLGKKIEMLVPQAVRPRHPKLRQGYVLNPTRRNVELTLQSKAGALIPVSVGLAPIQTKDGLQVVASVRDITERKAAEKALHESMAEQNAILQNSQVGIMFLRGGRNFAQGNQRLAEIFGYDSPDAMVGMNMLDLHLTEESFKSFGEKYYYPLTQGEQIHVEYQMRRKDGEPVWCELSGSALDDGSPPDLDKGVVWIVDDISERKAAEKALRESEVKFRIIADYTYDWESWIDDDGHLLWVNSAVERMTQYSPEQCMTMQEYPLPIVYAEDQPFMRDVLEQMKAREEENDVPFRYNAIDGTVRWAAISWNPVFDGEGKPLGMRISVRDFTERKLAEDALRMSEEQVRQITQSATDAITSSDRNGRITFWNKGAEDLFGYSEDEAIDMPTSMLVPERDRDTREDRLDVFRETGRHPLSGQTVEQVGQRKDGSEFPMEVSFGTWEVGGEIFTSAVIRDITERKALEKEIADQLAFVESLVDTIPNPLFVKGPDAHFRIFNKAYAEAFGMHRQDYIGKTVLDLDFIPMEGRKHFHNEDLGLLREGGMTHYELDLEYADGIPRTALYWATTFYLSDGSVGGLVGLLVDITEQKRLERELESAKDEADEANKAKSDFLANMSHEIRTPMNAVIGMTHLALQTDLTPKQHDYLKKIDASAHSLLRIINDILDFSKIEAGKLEMEAVDFHLEDVLDNLSTLISIKAQEKGVELLFKTSSEVPLSLVGDPLRLGQILINLCGNSIKFTQKGEIVVATEIVEQGQDDVLLRFMVSDTGIGMTPEQTAKLFHAFTQADTSTTRKYGGTGLGLTISKRLTEMMGGEIHVESEKGKGSQFIFTARFGLGKEGRERRNQSVGDLRGMRVLVVDDSATSRDILSDHLSSFSFEVDVAVDGETGLVMLDRAADEGKPYELVIMDWKMPGIDGIEASRRVKKDDHLPKTPVIIMVTAYGREEIMKQAEDAGLDGFLIKPANQSVLLNTIMDVFGRKTEKTHRELSVKDQAREAVRGIRGAHILLAEDNEINQQVAQELLESVGLRVSIANDGQEALDLINTTSFDAVLMDIQMPVMDGFEAVAAIRKEARFKDLPVIAMTAHAMAGDREKSLEGGMNDHVTKPIDPDKLFATLVLWIQPRDFGSDDDEGDAPVVQTEVTLPESLPGIDMDNGLKRVAGNSKLYAKLLMDFHRDYVECVSEIRDSIATNKLELAQRQAHTVKGVAGNIGASALFEAAANVDAALKKEDYEQALGMLGALQEQLDVVLGPLGDFAQIQADAELAREAAEASQGGDIDPEALTQALEDLKRMLDKSNPDAELALEKVRKELRGELSNQVHQLADKLDMFDFKGALTELDGIARAMDISL</sequence>
<evidence type="ECO:0000256" key="19">
    <source>
        <dbReference type="SAM" id="Phobius"/>
    </source>
</evidence>
<dbReference type="CDD" id="cd00130">
    <property type="entry name" value="PAS"/>
    <property type="match status" value="6"/>
</dbReference>
<evidence type="ECO:0000256" key="4">
    <source>
        <dbReference type="ARBA" id="ARBA00022475"/>
    </source>
</evidence>
<dbReference type="FunFam" id="3.30.565.10:FF:000010">
    <property type="entry name" value="Sensor histidine kinase RcsC"/>
    <property type="match status" value="1"/>
</dbReference>
<evidence type="ECO:0000256" key="18">
    <source>
        <dbReference type="SAM" id="Coils"/>
    </source>
</evidence>
<feature type="domain" description="PAS" evidence="22">
    <location>
        <begin position="1223"/>
        <end position="1296"/>
    </location>
</feature>
<dbReference type="CDD" id="cd16922">
    <property type="entry name" value="HATPase_EvgS-ArcB-TorS-like"/>
    <property type="match status" value="1"/>
</dbReference>
<dbReference type="FunFam" id="1.10.287.130:FF:000002">
    <property type="entry name" value="Two-component osmosensing histidine kinase"/>
    <property type="match status" value="1"/>
</dbReference>
<dbReference type="Pfam" id="PF00989">
    <property type="entry name" value="PAS"/>
    <property type="match status" value="3"/>
</dbReference>
<feature type="domain" description="PAC" evidence="23">
    <location>
        <begin position="660"/>
        <end position="712"/>
    </location>
</feature>
<dbReference type="InterPro" id="IPR013767">
    <property type="entry name" value="PAS_fold"/>
</dbReference>
<keyword evidence="10" id="KW-0067">ATP-binding</keyword>
<keyword evidence="6" id="KW-0808">Transferase</keyword>
<dbReference type="InterPro" id="IPR008207">
    <property type="entry name" value="Sig_transdc_His_kin_Hpt_dom"/>
</dbReference>
<dbReference type="PRINTS" id="PR00344">
    <property type="entry name" value="BCTRLSENSOR"/>
</dbReference>
<dbReference type="InterPro" id="IPR036641">
    <property type="entry name" value="HPT_dom_sf"/>
</dbReference>
<organism evidence="25 26">
    <name type="scientific">Desulfovibrio ferrophilus</name>
    <dbReference type="NCBI Taxonomy" id="241368"/>
    <lineage>
        <taxon>Bacteria</taxon>
        <taxon>Pseudomonadati</taxon>
        <taxon>Thermodesulfobacteriota</taxon>
        <taxon>Desulfovibrionia</taxon>
        <taxon>Desulfovibrionales</taxon>
        <taxon>Desulfovibrionaceae</taxon>
        <taxon>Desulfovibrio</taxon>
    </lineage>
</organism>
<evidence type="ECO:0000256" key="6">
    <source>
        <dbReference type="ARBA" id="ARBA00022679"/>
    </source>
</evidence>
<feature type="modified residue" description="4-aspartylphosphate" evidence="17">
    <location>
        <position position="1662"/>
    </location>
</feature>
<dbReference type="SUPFAM" id="SSF52172">
    <property type="entry name" value="CheY-like"/>
    <property type="match status" value="2"/>
</dbReference>
<evidence type="ECO:0000256" key="5">
    <source>
        <dbReference type="ARBA" id="ARBA00022553"/>
    </source>
</evidence>
<dbReference type="InterPro" id="IPR004358">
    <property type="entry name" value="Sig_transdc_His_kin-like_C"/>
</dbReference>
<feature type="domain" description="PAS" evidence="22">
    <location>
        <begin position="582"/>
        <end position="634"/>
    </location>
</feature>
<dbReference type="InterPro" id="IPR001638">
    <property type="entry name" value="Solute-binding_3/MltF_N"/>
</dbReference>
<feature type="domain" description="PAC" evidence="23">
    <location>
        <begin position="912"/>
        <end position="966"/>
    </location>
</feature>
<dbReference type="CDD" id="cd17546">
    <property type="entry name" value="REC_hyHK_CKI1_RcsC-like"/>
    <property type="match status" value="2"/>
</dbReference>
<dbReference type="InterPro" id="IPR001789">
    <property type="entry name" value="Sig_transdc_resp-reg_receiver"/>
</dbReference>
<keyword evidence="13 19" id="KW-0472">Membrane</keyword>
<dbReference type="PANTHER" id="PTHR45339:SF1">
    <property type="entry name" value="HYBRID SIGNAL TRANSDUCTION HISTIDINE KINASE J"/>
    <property type="match status" value="1"/>
</dbReference>
<gene>
    <name evidence="25" type="ORF">DFE_0667</name>
</gene>
<dbReference type="Gene3D" id="1.20.120.160">
    <property type="entry name" value="HPT domain"/>
    <property type="match status" value="1"/>
</dbReference>
<dbReference type="InterPro" id="IPR000014">
    <property type="entry name" value="PAS"/>
</dbReference>
<dbReference type="Gene3D" id="3.40.50.2300">
    <property type="match status" value="2"/>
</dbReference>
<dbReference type="CDD" id="cd01007">
    <property type="entry name" value="PBP2_BvgS_HisK_like"/>
    <property type="match status" value="1"/>
</dbReference>
<dbReference type="InterPro" id="IPR000700">
    <property type="entry name" value="PAS-assoc_C"/>
</dbReference>
<dbReference type="Pfam" id="PF13426">
    <property type="entry name" value="PAS_9"/>
    <property type="match status" value="2"/>
</dbReference>
<dbReference type="SUPFAM" id="SSF47384">
    <property type="entry name" value="Homodimeric domain of signal transducing histidine kinase"/>
    <property type="match status" value="1"/>
</dbReference>
<feature type="domain" description="PAC" evidence="23">
    <location>
        <begin position="1172"/>
        <end position="1222"/>
    </location>
</feature>